<proteinExistence type="predicted"/>
<evidence type="ECO:0008006" key="3">
    <source>
        <dbReference type="Google" id="ProtNLM"/>
    </source>
</evidence>
<dbReference type="AlphaFoldDB" id="D9QUQ9"/>
<protein>
    <recommendedName>
        <fullName evidence="3">FG-GAP repeat protein</fullName>
    </recommendedName>
</protein>
<evidence type="ECO:0000313" key="1">
    <source>
        <dbReference type="EMBL" id="ADL11968.1"/>
    </source>
</evidence>
<reference evidence="1 2" key="1">
    <citation type="journal article" date="2010" name="Stand. Genomic Sci.">
        <title>Complete genome sequence of Acetohalobium arabaticum type strain (Z-7288).</title>
        <authorList>
            <person name="Sikorski J."/>
            <person name="Lapidus A."/>
            <person name="Chertkov O."/>
            <person name="Lucas S."/>
            <person name="Copeland A."/>
            <person name="Glavina Del Rio T."/>
            <person name="Nolan M."/>
            <person name="Tice H."/>
            <person name="Cheng J.F."/>
            <person name="Han C."/>
            <person name="Brambilla E."/>
            <person name="Pitluck S."/>
            <person name="Liolios K."/>
            <person name="Ivanova N."/>
            <person name="Mavromatis K."/>
            <person name="Mikhailova N."/>
            <person name="Pati A."/>
            <person name="Bruce D."/>
            <person name="Detter C."/>
            <person name="Tapia R."/>
            <person name="Goodwin L."/>
            <person name="Chen A."/>
            <person name="Palaniappan K."/>
            <person name="Land M."/>
            <person name="Hauser L."/>
            <person name="Chang Y.J."/>
            <person name="Jeffries C.D."/>
            <person name="Rohde M."/>
            <person name="Goker M."/>
            <person name="Spring S."/>
            <person name="Woyke T."/>
            <person name="Bristow J."/>
            <person name="Eisen J.A."/>
            <person name="Markowitz V."/>
            <person name="Hugenholtz P."/>
            <person name="Kyrpides N.C."/>
            <person name="Klenk H.P."/>
        </authorList>
    </citation>
    <scope>NUCLEOTIDE SEQUENCE [LARGE SCALE GENOMIC DNA]</scope>
    <source>
        <strain evidence="2">ATCC 49924 / DSM 5501 / Z-7288</strain>
    </source>
</reference>
<evidence type="ECO:0000313" key="2">
    <source>
        <dbReference type="Proteomes" id="UP000001661"/>
    </source>
</evidence>
<dbReference type="RefSeq" id="WP_013277414.1">
    <property type="nucleotide sequence ID" value="NC_014378.1"/>
</dbReference>
<dbReference type="KEGG" id="aar:Acear_0422"/>
<dbReference type="STRING" id="574087.Acear_0422"/>
<sequence>MKNNIKKLMLLSLLILVVTLGFTETILSTNLNIDKEALASQLELKENIEIITMQEIEVTGDGISDKVILLGSKVGPGESPFRDNLMVVVEDGENQRYLTATYDNFAGYNPELLTRDFTGDQVDDVMITANSGGSGGIYHHLIATFKDGEAEVIFAEDNNRGIEVTGQFIPDFKARLNFVGLDKEVILDISANKDEYIKQRIYNREGALVTKRLIRPYSYPFSRLEAVDYNNDGQYELRGLQKIVGTCGADKISEVDSIWSYKNQQWTLKAVEL</sequence>
<keyword evidence="2" id="KW-1185">Reference proteome</keyword>
<dbReference type="Proteomes" id="UP000001661">
    <property type="component" value="Chromosome"/>
</dbReference>
<dbReference type="OrthoDB" id="1653343at2"/>
<dbReference type="HOGENOM" id="CLU_081506_0_0_9"/>
<name>D9QUQ9_ACEAZ</name>
<organism evidence="1 2">
    <name type="scientific">Acetohalobium arabaticum (strain ATCC 49924 / DSM 5501 / Z-7288)</name>
    <dbReference type="NCBI Taxonomy" id="574087"/>
    <lineage>
        <taxon>Bacteria</taxon>
        <taxon>Bacillati</taxon>
        <taxon>Bacillota</taxon>
        <taxon>Clostridia</taxon>
        <taxon>Halanaerobiales</taxon>
        <taxon>Halobacteroidaceae</taxon>
        <taxon>Acetohalobium</taxon>
    </lineage>
</organism>
<dbReference type="EMBL" id="CP002105">
    <property type="protein sequence ID" value="ADL11968.1"/>
    <property type="molecule type" value="Genomic_DNA"/>
</dbReference>
<dbReference type="SUPFAM" id="SSF69318">
    <property type="entry name" value="Integrin alpha N-terminal domain"/>
    <property type="match status" value="1"/>
</dbReference>
<gene>
    <name evidence="1" type="ordered locus">Acear_0422</name>
</gene>
<accession>D9QUQ9</accession>
<dbReference type="InterPro" id="IPR028994">
    <property type="entry name" value="Integrin_alpha_N"/>
</dbReference>
<dbReference type="eggNOG" id="ENOG502Z8AS">
    <property type="taxonomic scope" value="Bacteria"/>
</dbReference>